<reference evidence="9 10" key="1">
    <citation type="journal article" date="2024" name="bioRxiv">
        <title>A reference genome for Trichogramma kaykai: A tiny desert-dwelling parasitoid wasp with competing sex-ratio distorters.</title>
        <authorList>
            <person name="Culotta J."/>
            <person name="Lindsey A.R."/>
        </authorList>
    </citation>
    <scope>NUCLEOTIDE SEQUENCE [LARGE SCALE GENOMIC DNA]</scope>
    <source>
        <strain evidence="9 10">KSX58</strain>
    </source>
</reference>
<name>A0ABD2WJF2_9HYME</name>
<feature type="domain" description="C2H2-type" evidence="8">
    <location>
        <begin position="156"/>
        <end position="184"/>
    </location>
</feature>
<keyword evidence="5" id="KW-0862">Zinc</keyword>
<proteinExistence type="predicted"/>
<dbReference type="AlphaFoldDB" id="A0ABD2WJF2"/>
<comment type="caution">
    <text evidence="9">The sequence shown here is derived from an EMBL/GenBank/DDBJ whole genome shotgun (WGS) entry which is preliminary data.</text>
</comment>
<sequence length="211" mass="24330">METSGLFNPAVRFLQETWTQEFQENKLDDIQIKLECTDMKPNLLAVAKIEDYSPSQWPDSDDYKSRSTIKLETVGSVKKKILREGENDLNLGRGLSKKNKKKSVLKVMNYKHRLITHIESARNGNIKPTCDVCGKSFRCKSHLQRHIDSVHRKIRHACDICQKTFSNKSNIKTHIDSMHNGISHACDICRNVFKRRGDLKTHVDSRLVHCL</sequence>
<feature type="domain" description="C2H2-type" evidence="8">
    <location>
        <begin position="128"/>
        <end position="156"/>
    </location>
</feature>
<keyword evidence="3" id="KW-0677">Repeat</keyword>
<keyword evidence="10" id="KW-1185">Reference proteome</keyword>
<keyword evidence="2" id="KW-0479">Metal-binding</keyword>
<evidence type="ECO:0000256" key="5">
    <source>
        <dbReference type="ARBA" id="ARBA00022833"/>
    </source>
</evidence>
<evidence type="ECO:0000313" key="10">
    <source>
        <dbReference type="Proteomes" id="UP001627154"/>
    </source>
</evidence>
<protein>
    <recommendedName>
        <fullName evidence="8">C2H2-type domain-containing protein</fullName>
    </recommendedName>
</protein>
<dbReference type="EMBL" id="JBJJXI010000100">
    <property type="protein sequence ID" value="KAL3393233.1"/>
    <property type="molecule type" value="Genomic_DNA"/>
</dbReference>
<evidence type="ECO:0000256" key="3">
    <source>
        <dbReference type="ARBA" id="ARBA00022737"/>
    </source>
</evidence>
<dbReference type="PROSITE" id="PS50157">
    <property type="entry name" value="ZINC_FINGER_C2H2_2"/>
    <property type="match status" value="3"/>
</dbReference>
<evidence type="ECO:0000256" key="1">
    <source>
        <dbReference type="ARBA" id="ARBA00004123"/>
    </source>
</evidence>
<dbReference type="PROSITE" id="PS00028">
    <property type="entry name" value="ZINC_FINGER_C2H2_1"/>
    <property type="match status" value="2"/>
</dbReference>
<dbReference type="InterPro" id="IPR013087">
    <property type="entry name" value="Znf_C2H2_type"/>
</dbReference>
<dbReference type="Proteomes" id="UP001627154">
    <property type="component" value="Unassembled WGS sequence"/>
</dbReference>
<evidence type="ECO:0000259" key="8">
    <source>
        <dbReference type="PROSITE" id="PS50157"/>
    </source>
</evidence>
<evidence type="ECO:0000256" key="4">
    <source>
        <dbReference type="ARBA" id="ARBA00022771"/>
    </source>
</evidence>
<dbReference type="PANTHER" id="PTHR24394:SF29">
    <property type="entry name" value="MYONEURIN"/>
    <property type="match status" value="1"/>
</dbReference>
<dbReference type="Pfam" id="PF00096">
    <property type="entry name" value="zf-C2H2"/>
    <property type="match status" value="1"/>
</dbReference>
<comment type="subcellular location">
    <subcellularLocation>
        <location evidence="1">Nucleus</location>
    </subcellularLocation>
</comment>
<dbReference type="PANTHER" id="PTHR24394">
    <property type="entry name" value="ZINC FINGER PROTEIN"/>
    <property type="match status" value="1"/>
</dbReference>
<dbReference type="SMART" id="SM00355">
    <property type="entry name" value="ZnF_C2H2"/>
    <property type="match status" value="3"/>
</dbReference>
<keyword evidence="4 7" id="KW-0863">Zinc-finger</keyword>
<dbReference type="Pfam" id="PF13894">
    <property type="entry name" value="zf-C2H2_4"/>
    <property type="match status" value="1"/>
</dbReference>
<evidence type="ECO:0000256" key="7">
    <source>
        <dbReference type="PROSITE-ProRule" id="PRU00042"/>
    </source>
</evidence>
<dbReference type="InterPro" id="IPR036236">
    <property type="entry name" value="Znf_C2H2_sf"/>
</dbReference>
<evidence type="ECO:0000256" key="6">
    <source>
        <dbReference type="ARBA" id="ARBA00023242"/>
    </source>
</evidence>
<keyword evidence="6" id="KW-0539">Nucleus</keyword>
<feature type="domain" description="C2H2-type" evidence="8">
    <location>
        <begin position="184"/>
        <end position="211"/>
    </location>
</feature>
<dbReference type="GO" id="GO:0005634">
    <property type="term" value="C:nucleus"/>
    <property type="evidence" value="ECO:0007669"/>
    <property type="project" value="UniProtKB-SubCell"/>
</dbReference>
<dbReference type="FunFam" id="3.30.160.60:FF:000065">
    <property type="entry name" value="B-cell CLL/lymphoma 6, member B"/>
    <property type="match status" value="1"/>
</dbReference>
<evidence type="ECO:0000313" key="9">
    <source>
        <dbReference type="EMBL" id="KAL3393233.1"/>
    </source>
</evidence>
<dbReference type="Gene3D" id="3.30.160.60">
    <property type="entry name" value="Classic Zinc Finger"/>
    <property type="match status" value="2"/>
</dbReference>
<organism evidence="9 10">
    <name type="scientific">Trichogramma kaykai</name>
    <dbReference type="NCBI Taxonomy" id="54128"/>
    <lineage>
        <taxon>Eukaryota</taxon>
        <taxon>Metazoa</taxon>
        <taxon>Ecdysozoa</taxon>
        <taxon>Arthropoda</taxon>
        <taxon>Hexapoda</taxon>
        <taxon>Insecta</taxon>
        <taxon>Pterygota</taxon>
        <taxon>Neoptera</taxon>
        <taxon>Endopterygota</taxon>
        <taxon>Hymenoptera</taxon>
        <taxon>Apocrita</taxon>
        <taxon>Proctotrupomorpha</taxon>
        <taxon>Chalcidoidea</taxon>
        <taxon>Trichogrammatidae</taxon>
        <taxon>Trichogramma</taxon>
    </lineage>
</organism>
<dbReference type="SUPFAM" id="SSF57667">
    <property type="entry name" value="beta-beta-alpha zinc fingers"/>
    <property type="match status" value="2"/>
</dbReference>
<dbReference type="GO" id="GO:0008270">
    <property type="term" value="F:zinc ion binding"/>
    <property type="evidence" value="ECO:0007669"/>
    <property type="project" value="UniProtKB-KW"/>
</dbReference>
<gene>
    <name evidence="9" type="ORF">TKK_012472</name>
</gene>
<accession>A0ABD2WJF2</accession>
<evidence type="ECO:0000256" key="2">
    <source>
        <dbReference type="ARBA" id="ARBA00022723"/>
    </source>
</evidence>